<dbReference type="InterPro" id="IPR006076">
    <property type="entry name" value="FAD-dep_OxRdtase"/>
</dbReference>
<sequence length="361" mass="39170">MMKEYDICIIGGGVIGCSIAYELSKKGYKAAIFEKGKAGQESSSAAAGLLGVQAEWDEYDPLFDLARESREMFPELAEELRDVSGIDIGYEEKGIYKIAETDEELAQLEKTAAWQTRTGEPVQLMTKDEMKEKEPLLSNSVLGGAYYPKDGHVIAPALAKAYEHSALLNGAKIFEHAAVDEVLLDSGKASGVRANGQIFQCGKVIIAAGAWSTPFLKPFSPSSETYPVKGEMISVLSKEKLISKPLYKNGFYIVPKRGGRYLVGATVKERDFTKDVSLSGMMHLMDTAKRILPAIAQAGFEKAWSGLRPQSAKGAPYIEEHDELKGLYACTGHYRNGILLSPASGKAMADLVAKESAPIGR</sequence>
<dbReference type="InterPro" id="IPR036188">
    <property type="entry name" value="FAD/NAD-bd_sf"/>
</dbReference>
<evidence type="ECO:0000313" key="8">
    <source>
        <dbReference type="Proteomes" id="UP000682403"/>
    </source>
</evidence>
<evidence type="ECO:0000256" key="1">
    <source>
        <dbReference type="ARBA" id="ARBA00004948"/>
    </source>
</evidence>
<evidence type="ECO:0000259" key="6">
    <source>
        <dbReference type="Pfam" id="PF01266"/>
    </source>
</evidence>
<dbReference type="Gene3D" id="3.30.9.10">
    <property type="entry name" value="D-Amino Acid Oxidase, subunit A, domain 2"/>
    <property type="match status" value="1"/>
</dbReference>
<dbReference type="NCBIfam" id="TIGR02352">
    <property type="entry name" value="thiamin_ThiO"/>
    <property type="match status" value="1"/>
</dbReference>
<dbReference type="GO" id="GO:0043799">
    <property type="term" value="F:glycine oxidase activity"/>
    <property type="evidence" value="ECO:0007669"/>
    <property type="project" value="UniProtKB-EC"/>
</dbReference>
<evidence type="ECO:0000256" key="3">
    <source>
        <dbReference type="ARBA" id="ARBA00023002"/>
    </source>
</evidence>
<keyword evidence="3 7" id="KW-0560">Oxidoreductase</keyword>
<dbReference type="SUPFAM" id="SSF51905">
    <property type="entry name" value="FAD/NAD(P)-binding domain"/>
    <property type="match status" value="1"/>
</dbReference>
<protein>
    <recommendedName>
        <fullName evidence="5">glycine oxidase</fullName>
        <ecNumber evidence="5">1.4.3.19</ecNumber>
    </recommendedName>
</protein>
<dbReference type="Proteomes" id="UP000682403">
    <property type="component" value="Unassembled WGS sequence"/>
</dbReference>
<comment type="catalytic activity">
    <reaction evidence="4">
        <text>glycine + O2 + H2O = glyoxylate + H2O2 + NH4(+)</text>
        <dbReference type="Rhea" id="RHEA:11532"/>
        <dbReference type="ChEBI" id="CHEBI:15377"/>
        <dbReference type="ChEBI" id="CHEBI:15379"/>
        <dbReference type="ChEBI" id="CHEBI:16240"/>
        <dbReference type="ChEBI" id="CHEBI:28938"/>
        <dbReference type="ChEBI" id="CHEBI:36655"/>
        <dbReference type="ChEBI" id="CHEBI:57305"/>
        <dbReference type="EC" id="1.4.3.19"/>
    </reaction>
</comment>
<keyword evidence="8" id="KW-1185">Reference proteome</keyword>
<proteinExistence type="predicted"/>
<dbReference type="RefSeq" id="WP_211562437.1">
    <property type="nucleotide sequence ID" value="NZ_JAGVRK010000001.1"/>
</dbReference>
<dbReference type="EMBL" id="JAGVRK010000001">
    <property type="protein sequence ID" value="MBS2970265.1"/>
    <property type="molecule type" value="Genomic_DNA"/>
</dbReference>
<name>A0ABS5LHN1_9BACI</name>
<dbReference type="Pfam" id="PF01266">
    <property type="entry name" value="DAO"/>
    <property type="match status" value="1"/>
</dbReference>
<keyword evidence="2" id="KW-0784">Thiamine biosynthesis</keyword>
<feature type="domain" description="FAD dependent oxidoreductase" evidence="6">
    <location>
        <begin position="6"/>
        <end position="351"/>
    </location>
</feature>
<comment type="pathway">
    <text evidence="1">Cofactor biosynthesis; thiamine diphosphate biosynthesis.</text>
</comment>
<dbReference type="SUPFAM" id="SSF54373">
    <property type="entry name" value="FAD-linked reductases, C-terminal domain"/>
    <property type="match status" value="1"/>
</dbReference>
<evidence type="ECO:0000256" key="2">
    <source>
        <dbReference type="ARBA" id="ARBA00022977"/>
    </source>
</evidence>
<gene>
    <name evidence="7" type="primary">thiO</name>
    <name evidence="7" type="ORF">J9317_16075</name>
</gene>
<evidence type="ECO:0000313" key="7">
    <source>
        <dbReference type="EMBL" id="MBS2970265.1"/>
    </source>
</evidence>
<organism evidence="7 8">
    <name type="scientific">Metabacillus flavus</name>
    <dbReference type="NCBI Taxonomy" id="2823519"/>
    <lineage>
        <taxon>Bacteria</taxon>
        <taxon>Bacillati</taxon>
        <taxon>Bacillota</taxon>
        <taxon>Bacilli</taxon>
        <taxon>Bacillales</taxon>
        <taxon>Bacillaceae</taxon>
        <taxon>Metabacillus</taxon>
    </lineage>
</organism>
<dbReference type="EC" id="1.4.3.19" evidence="5"/>
<evidence type="ECO:0000256" key="4">
    <source>
        <dbReference type="ARBA" id="ARBA00049872"/>
    </source>
</evidence>
<dbReference type="PANTHER" id="PTHR13847:SF289">
    <property type="entry name" value="GLYCINE OXIDASE"/>
    <property type="match status" value="1"/>
</dbReference>
<dbReference type="InterPro" id="IPR012727">
    <property type="entry name" value="Gly_oxidase_ThiO"/>
</dbReference>
<comment type="caution">
    <text evidence="7">The sequence shown here is derived from an EMBL/GenBank/DDBJ whole genome shotgun (WGS) entry which is preliminary data.</text>
</comment>
<accession>A0ABS5LHN1</accession>
<dbReference type="PROSITE" id="PS51257">
    <property type="entry name" value="PROKAR_LIPOPROTEIN"/>
    <property type="match status" value="1"/>
</dbReference>
<dbReference type="Gene3D" id="3.50.50.60">
    <property type="entry name" value="FAD/NAD(P)-binding domain"/>
    <property type="match status" value="1"/>
</dbReference>
<evidence type="ECO:0000256" key="5">
    <source>
        <dbReference type="ARBA" id="ARBA00050018"/>
    </source>
</evidence>
<reference evidence="7 8" key="1">
    <citation type="submission" date="2021-04" db="EMBL/GenBank/DDBJ databases">
        <title>Metabacillus sp. strain KIGAM252 whole genome sequence.</title>
        <authorList>
            <person name="Seo M.-J."/>
            <person name="Cho E.-S."/>
            <person name="Hwang C.Y."/>
            <person name="Yoon D.J."/>
        </authorList>
    </citation>
    <scope>NUCLEOTIDE SEQUENCE [LARGE SCALE GENOMIC DNA]</scope>
    <source>
        <strain evidence="7 8">KIGAM252</strain>
    </source>
</reference>
<dbReference type="PANTHER" id="PTHR13847">
    <property type="entry name" value="SARCOSINE DEHYDROGENASE-RELATED"/>
    <property type="match status" value="1"/>
</dbReference>